<organism evidence="2 3">
    <name type="scientific">Verticillium longisporum</name>
    <name type="common">Verticillium dahliae var. longisporum</name>
    <dbReference type="NCBI Taxonomy" id="100787"/>
    <lineage>
        <taxon>Eukaryota</taxon>
        <taxon>Fungi</taxon>
        <taxon>Dikarya</taxon>
        <taxon>Ascomycota</taxon>
        <taxon>Pezizomycotina</taxon>
        <taxon>Sordariomycetes</taxon>
        <taxon>Hypocreomycetidae</taxon>
        <taxon>Glomerellales</taxon>
        <taxon>Plectosphaerellaceae</taxon>
        <taxon>Verticillium</taxon>
    </lineage>
</organism>
<dbReference type="AlphaFoldDB" id="A0A0G4MQG2"/>
<accession>A0A0G4MQG2</accession>
<feature type="non-terminal residue" evidence="2">
    <location>
        <position position="1"/>
    </location>
</feature>
<feature type="non-terminal residue" evidence="2">
    <location>
        <position position="105"/>
    </location>
</feature>
<evidence type="ECO:0000313" key="3">
    <source>
        <dbReference type="Proteomes" id="UP000044602"/>
    </source>
</evidence>
<evidence type="ECO:0000256" key="1">
    <source>
        <dbReference type="SAM" id="MobiDB-lite"/>
    </source>
</evidence>
<evidence type="ECO:0000313" key="2">
    <source>
        <dbReference type="EMBL" id="CRK36407.1"/>
    </source>
</evidence>
<dbReference type="EMBL" id="CVQH01024075">
    <property type="protein sequence ID" value="CRK36407.1"/>
    <property type="molecule type" value="Genomic_DNA"/>
</dbReference>
<gene>
    <name evidence="2" type="ORF">BN1708_019997</name>
</gene>
<feature type="compositionally biased region" description="Basic residues" evidence="1">
    <location>
        <begin position="55"/>
        <end position="68"/>
    </location>
</feature>
<name>A0A0G4MQG2_VERLO</name>
<sequence>PGSRAPTSNRTPQRLPHRTRPRPPPRAKEPPPRQSSRPDMPLSSAGRRSQDPHRRPVHPARVLRRRHALLPSQGPRHRPAPRVGRRRSPRYHLYPLLALPTRRAR</sequence>
<feature type="compositionally biased region" description="Basic residues" evidence="1">
    <location>
        <begin position="75"/>
        <end position="90"/>
    </location>
</feature>
<feature type="compositionally biased region" description="Basic residues" evidence="1">
    <location>
        <begin position="15"/>
        <end position="25"/>
    </location>
</feature>
<keyword evidence="3" id="KW-1185">Reference proteome</keyword>
<protein>
    <submittedName>
        <fullName evidence="2">Uncharacterized protein</fullName>
    </submittedName>
</protein>
<dbReference type="Proteomes" id="UP000044602">
    <property type="component" value="Unassembled WGS sequence"/>
</dbReference>
<feature type="region of interest" description="Disordered" evidence="1">
    <location>
        <begin position="1"/>
        <end position="105"/>
    </location>
</feature>
<proteinExistence type="predicted"/>
<reference evidence="2 3" key="1">
    <citation type="submission" date="2015-05" db="EMBL/GenBank/DDBJ databases">
        <authorList>
            <person name="Wang D.B."/>
            <person name="Wang M."/>
        </authorList>
    </citation>
    <scope>NUCLEOTIDE SEQUENCE [LARGE SCALE GENOMIC DNA]</scope>
    <source>
        <strain evidence="2">VL1</strain>
    </source>
</reference>